<dbReference type="RefSeq" id="WP_256321907.1">
    <property type="nucleotide sequence ID" value="NZ_JANGCN010000010.1"/>
</dbReference>
<gene>
    <name evidence="1" type="ORF">NE632_06260</name>
</gene>
<name>A0AAW5KK57_9FIRM</name>
<dbReference type="EMBL" id="JANGCN010000010">
    <property type="protein sequence ID" value="MCQ5152910.1"/>
    <property type="molecule type" value="Genomic_DNA"/>
</dbReference>
<evidence type="ECO:0000313" key="2">
    <source>
        <dbReference type="Proteomes" id="UP001206236"/>
    </source>
</evidence>
<dbReference type="Proteomes" id="UP001206236">
    <property type="component" value="Unassembled WGS sequence"/>
</dbReference>
<dbReference type="AlphaFoldDB" id="A0AAW5KK57"/>
<organism evidence="1 2">
    <name type="scientific">Ruminococcus bicirculans</name>
    <name type="common">ex Wegman et al. 2014</name>
    <dbReference type="NCBI Taxonomy" id="1160721"/>
    <lineage>
        <taxon>Bacteria</taxon>
        <taxon>Bacillati</taxon>
        <taxon>Bacillota</taxon>
        <taxon>Clostridia</taxon>
        <taxon>Eubacteriales</taxon>
        <taxon>Oscillospiraceae</taxon>
        <taxon>Ruminococcus</taxon>
    </lineage>
</organism>
<evidence type="ECO:0000313" key="1">
    <source>
        <dbReference type="EMBL" id="MCQ5152910.1"/>
    </source>
</evidence>
<comment type="caution">
    <text evidence="1">The sequence shown here is derived from an EMBL/GenBank/DDBJ whole genome shotgun (WGS) entry which is preliminary data.</text>
</comment>
<protein>
    <submittedName>
        <fullName evidence="1">Virulence protein</fullName>
    </submittedName>
</protein>
<proteinExistence type="predicted"/>
<reference evidence="1" key="1">
    <citation type="submission" date="2022-06" db="EMBL/GenBank/DDBJ databases">
        <title>Isolation of gut microbiota from human fecal samples.</title>
        <authorList>
            <person name="Pamer E.G."/>
            <person name="Barat B."/>
            <person name="Waligurski E."/>
            <person name="Medina S."/>
            <person name="Paddock L."/>
            <person name="Mostad J."/>
        </authorList>
    </citation>
    <scope>NUCLEOTIDE SEQUENCE</scope>
    <source>
        <strain evidence="1">DFI.5.57</strain>
    </source>
</reference>
<accession>A0AAW5KK57</accession>
<sequence length="223" mass="24966">MKELHYNVTGQDRKELVGIISKVVGMKAVYKFMPTCAFVINNITVEKDGTMVWDERTDQDTIEAIIIALAAAGFNPVKDKAETEETGLTIEIPLEKVSVGNLTKLLDAKGELIKKALGVEDICIELKEDRIAFPWFKELPSPEEIKAYSHFIAALCEMALNQKRITAKEKPVDNDKYAFRCFLLRLGFIGEDYKAERKILLRNLSGSSAFKGGAKKTEVESCE</sequence>